<reference evidence="1 2" key="1">
    <citation type="submission" date="2020-01" db="EMBL/GenBank/DDBJ databases">
        <title>Muricauda sediminis sp.nov. 40Bstr401.</title>
        <authorList>
            <person name="Xue Z."/>
            <person name="Zhu S."/>
            <person name="Ren N."/>
            <person name="Chen T."/>
            <person name="Chen X."/>
            <person name="Chen J."/>
            <person name="Yang J."/>
        </authorList>
    </citation>
    <scope>NUCLEOTIDE SEQUENCE [LARGE SCALE GENOMIC DNA]</scope>
    <source>
        <strain evidence="1 2">40Bstr401</strain>
    </source>
</reference>
<dbReference type="Proteomes" id="UP000468707">
    <property type="component" value="Unassembled WGS sequence"/>
</dbReference>
<protein>
    <submittedName>
        <fullName evidence="1">Uncharacterized protein</fullName>
    </submittedName>
</protein>
<dbReference type="RefSeq" id="WP_163634494.1">
    <property type="nucleotide sequence ID" value="NZ_JAAAMI010000003.1"/>
</dbReference>
<accession>A0A6I5KYR1</accession>
<proteinExistence type="predicted"/>
<evidence type="ECO:0000313" key="1">
    <source>
        <dbReference type="EMBL" id="NDV43078.1"/>
    </source>
</evidence>
<organism evidence="1 2">
    <name type="scientific">Flagellimonas sediminis</name>
    <dbReference type="NCBI Taxonomy" id="2696468"/>
    <lineage>
        <taxon>Bacteria</taxon>
        <taxon>Pseudomonadati</taxon>
        <taxon>Bacteroidota</taxon>
        <taxon>Flavobacteriia</taxon>
        <taxon>Flavobacteriales</taxon>
        <taxon>Flavobacteriaceae</taxon>
        <taxon>Flagellimonas</taxon>
    </lineage>
</organism>
<keyword evidence="2" id="KW-1185">Reference proteome</keyword>
<dbReference type="AlphaFoldDB" id="A0A6I5KYR1"/>
<gene>
    <name evidence="1" type="ORF">GTK07_07025</name>
</gene>
<comment type="caution">
    <text evidence="1">The sequence shown here is derived from an EMBL/GenBank/DDBJ whole genome shotgun (WGS) entry which is preliminary data.</text>
</comment>
<evidence type="ECO:0000313" key="2">
    <source>
        <dbReference type="Proteomes" id="UP000468707"/>
    </source>
</evidence>
<sequence>MKLEEIHKELIRIKKSFSSHPNWQEARKAYQILLDNRDSYSEEYNDFAGYSENLIRIKNSILMLDRTAAEHQFSLGISSMCDIISREIGSVDDNL</sequence>
<dbReference type="EMBL" id="JAAAMI010000003">
    <property type="protein sequence ID" value="NDV43078.1"/>
    <property type="molecule type" value="Genomic_DNA"/>
</dbReference>
<name>A0A6I5KYR1_9FLAO</name>